<gene>
    <name evidence="2" type="ORF">PMYSY11_3203</name>
</gene>
<dbReference type="RefSeq" id="WP_150548807.1">
    <property type="nucleotide sequence ID" value="NZ_LR215729.2"/>
</dbReference>
<proteinExistence type="predicted"/>
<evidence type="ECO:0000256" key="1">
    <source>
        <dbReference type="SAM" id="MobiDB-lite"/>
    </source>
</evidence>
<evidence type="ECO:0000313" key="2">
    <source>
        <dbReference type="EMBL" id="VEV98247.1"/>
    </source>
</evidence>
<dbReference type="AlphaFoldDB" id="A0A653E665"/>
<evidence type="ECO:0008006" key="3">
    <source>
        <dbReference type="Google" id="ProtNLM"/>
    </source>
</evidence>
<protein>
    <recommendedName>
        <fullName evidence="3">Phage tail assembly chaperone</fullName>
    </recommendedName>
</protein>
<feature type="region of interest" description="Disordered" evidence="1">
    <location>
        <begin position="57"/>
        <end position="77"/>
    </location>
</feature>
<reference evidence="2" key="1">
    <citation type="submission" date="2019-02" db="EMBL/GenBank/DDBJ databases">
        <authorList>
            <consortium name="Genoscope - CEA"/>
            <person name="William W."/>
        </authorList>
    </citation>
    <scope>NUCLEOTIDE SEQUENCE [LARGE SCALE GENOMIC DNA]</scope>
    <source>
        <strain evidence="2">YSy11</strain>
    </source>
</reference>
<accession>A0A653E665</accession>
<name>A0A653E665_9PSED</name>
<feature type="compositionally biased region" description="Basic and acidic residues" evidence="1">
    <location>
        <begin position="67"/>
        <end position="77"/>
    </location>
</feature>
<sequence length="130" mass="14606">MTGIDVFKTRSKANEGVRIPLSTPDGKHTEEWLQIRSVWSDEYQAARTELVRQSIEDGRQAAEAGPEEAKELRKEQDRRRRAGAASALIAGWSFDLEFSSEAVTDFLLEAPQILAHVERIAEDGSRFFGD</sequence>
<dbReference type="EMBL" id="LR215729">
    <property type="protein sequence ID" value="VEV98247.1"/>
    <property type="molecule type" value="Genomic_DNA"/>
</dbReference>
<organism evidence="2">
    <name type="scientific">Pseudomonas marincola</name>
    <dbReference type="NCBI Taxonomy" id="437900"/>
    <lineage>
        <taxon>Bacteria</taxon>
        <taxon>Pseudomonadati</taxon>
        <taxon>Pseudomonadota</taxon>
        <taxon>Gammaproteobacteria</taxon>
        <taxon>Pseudomonadales</taxon>
        <taxon>Pseudomonadaceae</taxon>
        <taxon>Pseudomonas</taxon>
    </lineage>
</organism>